<dbReference type="GO" id="GO:0005737">
    <property type="term" value="C:cytoplasm"/>
    <property type="evidence" value="ECO:0007669"/>
    <property type="project" value="UniProtKB-SubCell"/>
</dbReference>
<dbReference type="EMBL" id="LC406090">
    <property type="protein sequence ID" value="BBF24927.1"/>
    <property type="molecule type" value="Genomic_DNA"/>
</dbReference>
<keyword evidence="2 9" id="KW-0963">Cytoplasm</keyword>
<dbReference type="GO" id="GO:0004315">
    <property type="term" value="F:3-oxoacyl-[acyl-carrier-protein] synthase activity"/>
    <property type="evidence" value="ECO:0007669"/>
    <property type="project" value="InterPro"/>
</dbReference>
<dbReference type="InterPro" id="IPR004655">
    <property type="entry name" value="FabH"/>
</dbReference>
<feature type="region of interest" description="ACP-binding" evidence="9">
    <location>
        <begin position="255"/>
        <end position="259"/>
    </location>
</feature>
<protein>
    <recommendedName>
        <fullName evidence="9">Beta-ketoacyl-[acyl-carrier-protein] synthase III</fullName>
        <shortName evidence="9">Beta-ketoacyl-ACP synthase III</shortName>
        <shortName evidence="9">KAS III</shortName>
        <ecNumber evidence="9">2.3.1.180</ecNumber>
    </recommendedName>
    <alternativeName>
        <fullName evidence="9">3-oxoacyl-[acyl-carrier-protein] synthase 3</fullName>
    </alternativeName>
    <alternativeName>
        <fullName evidence="9">3-oxoacyl-[acyl-carrier-protein] synthase III</fullName>
    </alternativeName>
</protein>
<evidence type="ECO:0000256" key="9">
    <source>
        <dbReference type="HAMAP-Rule" id="MF_01815"/>
    </source>
</evidence>
<comment type="catalytic activity">
    <reaction evidence="9">
        <text>malonyl-[ACP] + acetyl-CoA + H(+) = 3-oxobutanoyl-[ACP] + CO2 + CoA</text>
        <dbReference type="Rhea" id="RHEA:12080"/>
        <dbReference type="Rhea" id="RHEA-COMP:9623"/>
        <dbReference type="Rhea" id="RHEA-COMP:9625"/>
        <dbReference type="ChEBI" id="CHEBI:15378"/>
        <dbReference type="ChEBI" id="CHEBI:16526"/>
        <dbReference type="ChEBI" id="CHEBI:57287"/>
        <dbReference type="ChEBI" id="CHEBI:57288"/>
        <dbReference type="ChEBI" id="CHEBI:78449"/>
        <dbReference type="ChEBI" id="CHEBI:78450"/>
        <dbReference type="EC" id="2.3.1.180"/>
    </reaction>
</comment>
<keyword evidence="6 9" id="KW-0443">Lipid metabolism</keyword>
<evidence type="ECO:0000256" key="3">
    <source>
        <dbReference type="ARBA" id="ARBA00022516"/>
    </source>
</evidence>
<dbReference type="CDD" id="cd00830">
    <property type="entry name" value="KAS_III"/>
    <property type="match status" value="1"/>
</dbReference>
<comment type="similarity">
    <text evidence="1 9">Belongs to the thiolase-like superfamily. FabH family.</text>
</comment>
<evidence type="ECO:0000256" key="6">
    <source>
        <dbReference type="ARBA" id="ARBA00023098"/>
    </source>
</evidence>
<keyword evidence="7 9" id="KW-0275">Fatty acid biosynthesis</keyword>
<dbReference type="Gene3D" id="3.40.47.10">
    <property type="match status" value="1"/>
</dbReference>
<accession>A0A5A4Q7I4</accession>
<dbReference type="Pfam" id="PF08545">
    <property type="entry name" value="ACP_syn_III"/>
    <property type="match status" value="1"/>
</dbReference>
<dbReference type="GO" id="GO:0044550">
    <property type="term" value="P:secondary metabolite biosynthetic process"/>
    <property type="evidence" value="ECO:0007669"/>
    <property type="project" value="TreeGrafter"/>
</dbReference>
<evidence type="ECO:0000256" key="5">
    <source>
        <dbReference type="ARBA" id="ARBA00022832"/>
    </source>
</evidence>
<gene>
    <name evidence="12" type="primary">cqsB5</name>
    <name evidence="9" type="synonym">fabH</name>
</gene>
<evidence type="ECO:0000256" key="1">
    <source>
        <dbReference type="ARBA" id="ARBA00008642"/>
    </source>
</evidence>
<dbReference type="SUPFAM" id="SSF53901">
    <property type="entry name" value="Thiolase-like"/>
    <property type="match status" value="1"/>
</dbReference>
<keyword evidence="5 9" id="KW-0276">Fatty acid metabolism</keyword>
<dbReference type="GO" id="GO:0006633">
    <property type="term" value="P:fatty acid biosynthetic process"/>
    <property type="evidence" value="ECO:0007669"/>
    <property type="project" value="UniProtKB-UniRule"/>
</dbReference>
<comment type="pathway">
    <text evidence="9">Lipid metabolism; fatty acid biosynthesis.</text>
</comment>
<evidence type="ECO:0000313" key="12">
    <source>
        <dbReference type="EMBL" id="BBF24927.1"/>
    </source>
</evidence>
<dbReference type="InterPro" id="IPR013751">
    <property type="entry name" value="ACP_syn_III_N"/>
</dbReference>
<keyword evidence="4 9" id="KW-0808">Transferase</keyword>
<comment type="function">
    <text evidence="9">Catalyzes the condensation reaction of fatty acid synthesis by the addition to an acyl acceptor of two carbons from malonyl-ACP. Catalyzes the first condensation reaction which initiates fatty acid synthesis and may therefore play a role in governing the total rate of fatty acid production. Possesses both acetoacetyl-ACP synthase and acetyl transacylase activities. Its substrate specificity determines the biosynthesis of branched-chain and/or straight-chain of fatty acids.</text>
</comment>
<dbReference type="AlphaFoldDB" id="A0A5A4Q7I4"/>
<dbReference type="PANTHER" id="PTHR34069">
    <property type="entry name" value="3-OXOACYL-[ACYL-CARRIER-PROTEIN] SYNTHASE 3"/>
    <property type="match status" value="1"/>
</dbReference>
<feature type="active site" evidence="9">
    <location>
        <position position="254"/>
    </location>
</feature>
<dbReference type="InterPro" id="IPR013747">
    <property type="entry name" value="ACP_syn_III_C"/>
</dbReference>
<dbReference type="UniPathway" id="UPA00094"/>
<feature type="active site" evidence="9">
    <location>
        <position position="284"/>
    </location>
</feature>
<comment type="domain">
    <text evidence="9">The last Arg residue of the ACP-binding site is essential for the weak association between ACP/AcpP and FabH.</text>
</comment>
<evidence type="ECO:0000256" key="8">
    <source>
        <dbReference type="ARBA" id="ARBA00023315"/>
    </source>
</evidence>
<sequence>MTRGAILSGLGTWLPPQVVTNDMLSSELDTTDEWIRTRTGIARRHIASPGMSTGHLATEAARRALKSAGTDRVDVVIVATSTPDRPCPATAPVVASSLGLTGTGAFDVAAVCTGFVYALATAAGLIAGQVADSALVIGADTFSTILDPRDRTTRVIFGDGAGAVVLRAGDQAEEGALRGFDLGSDGTGVDLITVPGGGSEQRLSGAEAAPGDRYFHMDGPQVFTRAVRYMTASVRKVLDAAALAPEDVAHLVPHQANVRILDTCARELGLPAERVVKNIDLVGNTVAASIPLALAAGAADGRLRAGDPVVLTGFGGGLTWGSALLTWPGGLTVIDG</sequence>
<keyword evidence="9" id="KW-0511">Multifunctional enzyme</keyword>
<dbReference type="NCBIfam" id="NF006829">
    <property type="entry name" value="PRK09352.1"/>
    <property type="match status" value="1"/>
</dbReference>
<reference evidence="12" key="1">
    <citation type="journal article" date="2019" name="Angew. Chem. Int. Ed. Engl.">
        <title>An Unprecedented Cyclization Mechanism in the Biosynthesis of Carbazole Alkaloids in Streptomyces.</title>
        <authorList>
            <person name="Kobayashi M."/>
            <person name="Tomita T."/>
            <person name="Shin-ya K."/>
            <person name="Nishiyama M."/>
            <person name="Kuzuyama T."/>
        </authorList>
    </citation>
    <scope>NUCLEOTIDE SEQUENCE</scope>
    <source>
        <strain evidence="12">2419-SVT2</strain>
    </source>
</reference>
<name>A0A5A4Q7I4_STREX</name>
<comment type="subcellular location">
    <subcellularLocation>
        <location evidence="9">Cytoplasm</location>
    </subcellularLocation>
</comment>
<evidence type="ECO:0000256" key="4">
    <source>
        <dbReference type="ARBA" id="ARBA00022679"/>
    </source>
</evidence>
<feature type="domain" description="Beta-ketoacyl-[acyl-carrier-protein] synthase III N-terminal" evidence="11">
    <location>
        <begin position="106"/>
        <end position="186"/>
    </location>
</feature>
<keyword evidence="8 9" id="KW-0012">Acyltransferase</keyword>
<keyword evidence="3 9" id="KW-0444">Lipid biosynthesis</keyword>
<organism evidence="12">
    <name type="scientific">Streptomyces exfoliatus</name>
    <name type="common">Streptomyces hydrogenans</name>
    <dbReference type="NCBI Taxonomy" id="1905"/>
    <lineage>
        <taxon>Bacteria</taxon>
        <taxon>Bacillati</taxon>
        <taxon>Actinomycetota</taxon>
        <taxon>Actinomycetes</taxon>
        <taxon>Kitasatosporales</taxon>
        <taxon>Streptomycetaceae</taxon>
        <taxon>Streptomyces</taxon>
    </lineage>
</organism>
<feature type="active site" evidence="9">
    <location>
        <position position="112"/>
    </location>
</feature>
<proteinExistence type="inferred from homology"/>
<dbReference type="EC" id="2.3.1.180" evidence="9"/>
<dbReference type="PANTHER" id="PTHR34069:SF2">
    <property type="entry name" value="BETA-KETOACYL-[ACYL-CARRIER-PROTEIN] SYNTHASE III"/>
    <property type="match status" value="1"/>
</dbReference>
<dbReference type="GO" id="GO:0033818">
    <property type="term" value="F:beta-ketoacyl-acyl-carrier-protein synthase III activity"/>
    <property type="evidence" value="ECO:0007669"/>
    <property type="project" value="UniProtKB-UniRule"/>
</dbReference>
<dbReference type="InterPro" id="IPR016039">
    <property type="entry name" value="Thiolase-like"/>
</dbReference>
<dbReference type="HAMAP" id="MF_01815">
    <property type="entry name" value="FabH"/>
    <property type="match status" value="1"/>
</dbReference>
<evidence type="ECO:0000256" key="2">
    <source>
        <dbReference type="ARBA" id="ARBA00022490"/>
    </source>
</evidence>
<comment type="subunit">
    <text evidence="9">Homodimer.</text>
</comment>
<evidence type="ECO:0000259" key="11">
    <source>
        <dbReference type="Pfam" id="PF08545"/>
    </source>
</evidence>
<dbReference type="Pfam" id="PF08541">
    <property type="entry name" value="ACP_syn_III_C"/>
    <property type="match status" value="1"/>
</dbReference>
<feature type="domain" description="Beta-ketoacyl-[acyl-carrier-protein] synthase III C-terminal" evidence="10">
    <location>
        <begin position="238"/>
        <end position="327"/>
    </location>
</feature>
<evidence type="ECO:0000256" key="7">
    <source>
        <dbReference type="ARBA" id="ARBA00023160"/>
    </source>
</evidence>
<dbReference type="NCBIfam" id="TIGR00747">
    <property type="entry name" value="fabH"/>
    <property type="match status" value="1"/>
</dbReference>
<evidence type="ECO:0000259" key="10">
    <source>
        <dbReference type="Pfam" id="PF08541"/>
    </source>
</evidence>